<sequence>MSEAPHWFKSSYSSFEDACVEVAFGVPAGVMVRDTQNRSAVVLAVGSREWSALVTSAARV</sequence>
<proteinExistence type="predicted"/>
<reference evidence="2 3" key="1">
    <citation type="submission" date="2021-05" db="EMBL/GenBank/DDBJ databases">
        <title>Direct Submission.</title>
        <authorList>
            <person name="Li K."/>
            <person name="Gao J."/>
        </authorList>
    </citation>
    <scope>NUCLEOTIDE SEQUENCE [LARGE SCALE GENOMIC DNA]</scope>
    <source>
        <strain evidence="2 3">Mg02</strain>
    </source>
</reference>
<protein>
    <submittedName>
        <fullName evidence="2">DUF397 domain-containing protein</fullName>
    </submittedName>
</protein>
<gene>
    <name evidence="2" type="ORF">KGD84_05730</name>
</gene>
<accession>A0ABX8BRD4</accession>
<organism evidence="2 3">
    <name type="scientific">Nocardiopsis changdeensis</name>
    <dbReference type="NCBI Taxonomy" id="2831969"/>
    <lineage>
        <taxon>Bacteria</taxon>
        <taxon>Bacillati</taxon>
        <taxon>Actinomycetota</taxon>
        <taxon>Actinomycetes</taxon>
        <taxon>Streptosporangiales</taxon>
        <taxon>Nocardiopsidaceae</taxon>
        <taxon>Nocardiopsis</taxon>
    </lineage>
</organism>
<dbReference type="RefSeq" id="WP_220565055.1">
    <property type="nucleotide sequence ID" value="NZ_CP074133.1"/>
</dbReference>
<evidence type="ECO:0000313" key="3">
    <source>
        <dbReference type="Proteomes" id="UP000676079"/>
    </source>
</evidence>
<evidence type="ECO:0000313" key="2">
    <source>
        <dbReference type="EMBL" id="QUX23834.1"/>
    </source>
</evidence>
<name>A0ABX8BRD4_9ACTN</name>
<evidence type="ECO:0000259" key="1">
    <source>
        <dbReference type="Pfam" id="PF04149"/>
    </source>
</evidence>
<dbReference type="InterPro" id="IPR007278">
    <property type="entry name" value="DUF397"/>
</dbReference>
<dbReference type="Pfam" id="PF04149">
    <property type="entry name" value="DUF397"/>
    <property type="match status" value="1"/>
</dbReference>
<dbReference type="Proteomes" id="UP000676079">
    <property type="component" value="Chromosome"/>
</dbReference>
<dbReference type="EMBL" id="CP074133">
    <property type="protein sequence ID" value="QUX23834.1"/>
    <property type="molecule type" value="Genomic_DNA"/>
</dbReference>
<feature type="domain" description="DUF397" evidence="1">
    <location>
        <begin position="6"/>
        <end position="57"/>
    </location>
</feature>
<keyword evidence="3" id="KW-1185">Reference proteome</keyword>